<name>B8F0D8_THASP</name>
<dbReference type="HOGENOM" id="CLU_2653294_0_0_4"/>
<reference evidence="1 2" key="2">
    <citation type="journal article" date="2012" name="Stand. Genomic Sci.">
        <title>Complete genome sequence of Thauera aminoaromatica strain MZ1T.</title>
        <authorList>
            <person name="Jiang K."/>
            <person name="Sanseverino J."/>
            <person name="Chauhan A."/>
            <person name="Lucas S."/>
            <person name="Copeland A."/>
            <person name="Lapidus A."/>
            <person name="Del Rio T.G."/>
            <person name="Dalin E."/>
            <person name="Tice H."/>
            <person name="Bruce D."/>
            <person name="Goodwin L."/>
            <person name="Pitluck S."/>
            <person name="Sims D."/>
            <person name="Brettin T."/>
            <person name="Detter J.C."/>
            <person name="Han C."/>
            <person name="Chang Y.J."/>
            <person name="Larimer F."/>
            <person name="Land M."/>
            <person name="Hauser L."/>
            <person name="Kyrpides N.C."/>
            <person name="Mikhailova N."/>
            <person name="Moser S."/>
            <person name="Jegier P."/>
            <person name="Close D."/>
            <person name="Debruyn J.M."/>
            <person name="Wang Y."/>
            <person name="Layton A.C."/>
            <person name="Allen M.S."/>
            <person name="Sayler G.S."/>
        </authorList>
    </citation>
    <scope>NUCLEOTIDE SEQUENCE [LARGE SCALE GENOMIC DNA]</scope>
    <source>
        <strain evidence="1 2">MZ1T</strain>
        <plasmid evidence="1">pTha01</plasmid>
    </source>
</reference>
<keyword evidence="1" id="KW-0614">Plasmid</keyword>
<sequence length="76" mass="8312">MADAIFPQGTRRAPLFVLMAEDGSFATYDTRTGPYLTPTPALAYSWHTHEEAESRIEDFERALGALLHVESTGVGA</sequence>
<dbReference type="KEGG" id="tmz:Tmz1t_2369"/>
<organism evidence="1 2">
    <name type="scientific">Thauera aminoaromatica</name>
    <dbReference type="NCBI Taxonomy" id="164330"/>
    <lineage>
        <taxon>Bacteria</taxon>
        <taxon>Pseudomonadati</taxon>
        <taxon>Pseudomonadota</taxon>
        <taxon>Betaproteobacteria</taxon>
        <taxon>Rhodocyclales</taxon>
        <taxon>Zoogloeaceae</taxon>
        <taxon>Thauera</taxon>
    </lineage>
</organism>
<geneLocation type="plasmid" evidence="1 2">
    <name>pTha01</name>
</geneLocation>
<proteinExistence type="predicted"/>
<accession>B8F0D8</accession>
<protein>
    <submittedName>
        <fullName evidence="1">Uncharacterized protein</fullName>
    </submittedName>
</protein>
<dbReference type="Proteomes" id="UP000002186">
    <property type="component" value="Plasmid pTha01"/>
</dbReference>
<evidence type="ECO:0000313" key="1">
    <source>
        <dbReference type="EMBL" id="ACK55104.1"/>
    </source>
</evidence>
<dbReference type="RefSeq" id="WP_012592904.1">
    <property type="nucleotide sequence ID" value="NC_011667.1"/>
</dbReference>
<dbReference type="EMBL" id="CP001282">
    <property type="protein sequence ID" value="ACK55104.1"/>
    <property type="molecule type" value="Genomic_DNA"/>
</dbReference>
<reference evidence="2" key="1">
    <citation type="submission" date="2008-12" db="EMBL/GenBank/DDBJ databases">
        <title>Complete sequence of plasmid of Thauera sp. MZ1T.</title>
        <authorList>
            <consortium name="US DOE Joint Genome Institute"/>
            <person name="Lucas S."/>
            <person name="Copeland A."/>
            <person name="Lapidus A."/>
            <person name="Glavina del Rio T."/>
            <person name="Dalin E."/>
            <person name="Tice H."/>
            <person name="Bruce D."/>
            <person name="Goodwin L."/>
            <person name="Pitluck S."/>
            <person name="Sims D."/>
            <person name="Brettin T."/>
            <person name="Detter J.C."/>
            <person name="Han C."/>
            <person name="Larimer F."/>
            <person name="Land M."/>
            <person name="Hauser L."/>
            <person name="Kyrpides N."/>
            <person name="Mikhailova N."/>
            <person name="Sayler G.S."/>
        </authorList>
    </citation>
    <scope>NUCLEOTIDE SEQUENCE [LARGE SCALE GENOMIC DNA]</scope>
    <source>
        <strain evidence="2">MZ1T</strain>
        <plasmid evidence="2">pTha01</plasmid>
    </source>
</reference>
<keyword evidence="2" id="KW-1185">Reference proteome</keyword>
<gene>
    <name evidence="1" type="ordered locus">Tmz1t_2369</name>
</gene>
<dbReference type="AlphaFoldDB" id="B8F0D8"/>
<evidence type="ECO:0000313" key="2">
    <source>
        <dbReference type="Proteomes" id="UP000002186"/>
    </source>
</evidence>